<sequence>MPVRSQQWWACGAVVWVGGSPSRLFSKKRYTLGTSEAAVALHSEDAAVRHSRCKGTLIEPFRPRRPTGPPPPAALGWGAGILDLGFLFAIYLVWLRRRWRSGWLWLVRMLVRRM</sequence>
<protein>
    <submittedName>
        <fullName evidence="2">Uncharacterized protein</fullName>
    </submittedName>
</protein>
<evidence type="ECO:0000256" key="1">
    <source>
        <dbReference type="SAM" id="Phobius"/>
    </source>
</evidence>
<keyword evidence="1" id="KW-0472">Membrane</keyword>
<name>A0A2T2NP66_CORCC</name>
<dbReference type="Proteomes" id="UP000240883">
    <property type="component" value="Unassembled WGS sequence"/>
</dbReference>
<gene>
    <name evidence="2" type="ORF">BS50DRAFT_385685</name>
</gene>
<organism evidence="2 3">
    <name type="scientific">Corynespora cassiicola Philippines</name>
    <dbReference type="NCBI Taxonomy" id="1448308"/>
    <lineage>
        <taxon>Eukaryota</taxon>
        <taxon>Fungi</taxon>
        <taxon>Dikarya</taxon>
        <taxon>Ascomycota</taxon>
        <taxon>Pezizomycotina</taxon>
        <taxon>Dothideomycetes</taxon>
        <taxon>Pleosporomycetidae</taxon>
        <taxon>Pleosporales</taxon>
        <taxon>Corynesporascaceae</taxon>
        <taxon>Corynespora</taxon>
    </lineage>
</organism>
<feature type="transmembrane region" description="Helical" evidence="1">
    <location>
        <begin position="74"/>
        <end position="94"/>
    </location>
</feature>
<keyword evidence="1" id="KW-0812">Transmembrane</keyword>
<proteinExistence type="predicted"/>
<keyword evidence="1" id="KW-1133">Transmembrane helix</keyword>
<dbReference type="AlphaFoldDB" id="A0A2T2NP66"/>
<keyword evidence="3" id="KW-1185">Reference proteome</keyword>
<dbReference type="EMBL" id="KZ678135">
    <property type="protein sequence ID" value="PSN67203.1"/>
    <property type="molecule type" value="Genomic_DNA"/>
</dbReference>
<accession>A0A2T2NP66</accession>
<evidence type="ECO:0000313" key="3">
    <source>
        <dbReference type="Proteomes" id="UP000240883"/>
    </source>
</evidence>
<evidence type="ECO:0000313" key="2">
    <source>
        <dbReference type="EMBL" id="PSN67203.1"/>
    </source>
</evidence>
<reference evidence="2 3" key="1">
    <citation type="journal article" date="2018" name="Front. Microbiol.">
        <title>Genome-Wide Analysis of Corynespora cassiicola Leaf Fall Disease Putative Effectors.</title>
        <authorList>
            <person name="Lopez D."/>
            <person name="Ribeiro S."/>
            <person name="Label P."/>
            <person name="Fumanal B."/>
            <person name="Venisse J.S."/>
            <person name="Kohler A."/>
            <person name="de Oliveira R.R."/>
            <person name="Labutti K."/>
            <person name="Lipzen A."/>
            <person name="Lail K."/>
            <person name="Bauer D."/>
            <person name="Ohm R.A."/>
            <person name="Barry K.W."/>
            <person name="Spatafora J."/>
            <person name="Grigoriev I.V."/>
            <person name="Martin F.M."/>
            <person name="Pujade-Renaud V."/>
        </authorList>
    </citation>
    <scope>NUCLEOTIDE SEQUENCE [LARGE SCALE GENOMIC DNA]</scope>
    <source>
        <strain evidence="2 3">Philippines</strain>
    </source>
</reference>